<dbReference type="InterPro" id="IPR000014">
    <property type="entry name" value="PAS"/>
</dbReference>
<dbReference type="InterPro" id="IPR000700">
    <property type="entry name" value="PAS-assoc_C"/>
</dbReference>
<dbReference type="InterPro" id="IPR036890">
    <property type="entry name" value="HATPase_C_sf"/>
</dbReference>
<keyword evidence="4" id="KW-0808">Transferase</keyword>
<protein>
    <recommendedName>
        <fullName evidence="2">histidine kinase</fullName>
        <ecNumber evidence="2">2.7.13.3</ecNumber>
    </recommendedName>
</protein>
<dbReference type="PROSITE" id="PS50109">
    <property type="entry name" value="HIS_KIN"/>
    <property type="match status" value="1"/>
</dbReference>
<evidence type="ECO:0000313" key="13">
    <source>
        <dbReference type="EMBL" id="MFC0211375.1"/>
    </source>
</evidence>
<dbReference type="CDD" id="cd00130">
    <property type="entry name" value="PAS"/>
    <property type="match status" value="1"/>
</dbReference>
<keyword evidence="3" id="KW-0597">Phosphoprotein</keyword>
<feature type="domain" description="PAS" evidence="11">
    <location>
        <begin position="199"/>
        <end position="269"/>
    </location>
</feature>
<dbReference type="Pfam" id="PF02518">
    <property type="entry name" value="HATPase_c"/>
    <property type="match status" value="1"/>
</dbReference>
<keyword evidence="5" id="KW-0547">Nucleotide-binding</keyword>
<dbReference type="CDD" id="cd00082">
    <property type="entry name" value="HisKA"/>
    <property type="match status" value="1"/>
</dbReference>
<dbReference type="InterPro" id="IPR013767">
    <property type="entry name" value="PAS_fold"/>
</dbReference>
<dbReference type="SMART" id="SM00091">
    <property type="entry name" value="PAS"/>
    <property type="match status" value="1"/>
</dbReference>
<dbReference type="Pfam" id="PF00512">
    <property type="entry name" value="HisKA"/>
    <property type="match status" value="1"/>
</dbReference>
<feature type="transmembrane region" description="Helical" evidence="9">
    <location>
        <begin position="100"/>
        <end position="118"/>
    </location>
</feature>
<dbReference type="Proteomes" id="UP001589776">
    <property type="component" value="Unassembled WGS sequence"/>
</dbReference>
<evidence type="ECO:0000256" key="5">
    <source>
        <dbReference type="ARBA" id="ARBA00022741"/>
    </source>
</evidence>
<dbReference type="PRINTS" id="PR00344">
    <property type="entry name" value="BCTRLSENSOR"/>
</dbReference>
<evidence type="ECO:0000256" key="7">
    <source>
        <dbReference type="ARBA" id="ARBA00022840"/>
    </source>
</evidence>
<dbReference type="RefSeq" id="WP_377468349.1">
    <property type="nucleotide sequence ID" value="NZ_JBHLWN010000014.1"/>
</dbReference>
<sequence length="541" mass="59895">MLSEYFLQIGLILFPITVYQIWTFGKSFNQLPFRSCLMGLYGGGSAILCELTPVHIFGVVENFQCVPIILSILYGKMRAGMLSIGLLSAYHLLVMPPDTALISIAAMFAYSALPLLVCGRFEESSRSRRFAIASVLSLLTMVIQILFLTVYFSILFGADGPGRLLVEYGHFLGVACVIQLLLMAAAFLLLEHIIDNGRVRRRLESLVKYNPVGISAFDMDNRFVSVNPAYEKITGYKESELLGKSRLTLWFEDDHHLAEKLLQYALDGEIKKDKEAVLRHKQGHQIHVRFTVVPIVEGERMFGYFALVTDITESKLAEEMLRNSEKLTAIGQLAAGVAHEIRNPLTSIKGFLQLMSASANPAHSKYYEIIGSELTRIESIVSEMLILAKPQAIMFQHVSVRTRLEEVVSLLAGEANMQGVEIITELGECPDSVMGDGNQLKQVFLNVVKNAIEAMPDGGKLSIRLLDEQDRVTIAFADEGVGIPEEMLRKIGEPFYSTKMKGTGLGFLVSKRIIANHQGTMHISSAVNEGTTVTLSLPRAV</sequence>
<feature type="transmembrane region" description="Helical" evidence="9">
    <location>
        <begin position="6"/>
        <end position="25"/>
    </location>
</feature>
<feature type="transmembrane region" description="Helical" evidence="9">
    <location>
        <begin position="130"/>
        <end position="156"/>
    </location>
</feature>
<dbReference type="Gene3D" id="3.30.565.10">
    <property type="entry name" value="Histidine kinase-like ATPase, C-terminal domain"/>
    <property type="match status" value="1"/>
</dbReference>
<keyword evidence="9" id="KW-0472">Membrane</keyword>
<evidence type="ECO:0000259" key="10">
    <source>
        <dbReference type="PROSITE" id="PS50109"/>
    </source>
</evidence>
<keyword evidence="9" id="KW-0812">Transmembrane</keyword>
<organism evidence="13 14">
    <name type="scientific">Paenibacillus chartarius</name>
    <dbReference type="NCBI Taxonomy" id="747481"/>
    <lineage>
        <taxon>Bacteria</taxon>
        <taxon>Bacillati</taxon>
        <taxon>Bacillota</taxon>
        <taxon>Bacilli</taxon>
        <taxon>Bacillales</taxon>
        <taxon>Paenibacillaceae</taxon>
        <taxon>Paenibacillus</taxon>
    </lineage>
</organism>
<gene>
    <name evidence="13" type="ORF">ACFFK0_02725</name>
</gene>
<dbReference type="InterPro" id="IPR003661">
    <property type="entry name" value="HisK_dim/P_dom"/>
</dbReference>
<dbReference type="InterPro" id="IPR035965">
    <property type="entry name" value="PAS-like_dom_sf"/>
</dbReference>
<dbReference type="PANTHER" id="PTHR43065">
    <property type="entry name" value="SENSOR HISTIDINE KINASE"/>
    <property type="match status" value="1"/>
</dbReference>
<dbReference type="InterPro" id="IPR005467">
    <property type="entry name" value="His_kinase_dom"/>
</dbReference>
<evidence type="ECO:0000256" key="1">
    <source>
        <dbReference type="ARBA" id="ARBA00000085"/>
    </source>
</evidence>
<keyword evidence="8" id="KW-0902">Two-component regulatory system</keyword>
<evidence type="ECO:0000259" key="11">
    <source>
        <dbReference type="PROSITE" id="PS50112"/>
    </source>
</evidence>
<dbReference type="SUPFAM" id="SSF47384">
    <property type="entry name" value="Homodimeric domain of signal transducing histidine kinase"/>
    <property type="match status" value="1"/>
</dbReference>
<dbReference type="InterPro" id="IPR004358">
    <property type="entry name" value="Sig_transdc_His_kin-like_C"/>
</dbReference>
<evidence type="ECO:0000313" key="14">
    <source>
        <dbReference type="Proteomes" id="UP001589776"/>
    </source>
</evidence>
<evidence type="ECO:0000256" key="8">
    <source>
        <dbReference type="ARBA" id="ARBA00023012"/>
    </source>
</evidence>
<accession>A0ABV6DFF5</accession>
<dbReference type="SUPFAM" id="SSF55874">
    <property type="entry name" value="ATPase domain of HSP90 chaperone/DNA topoisomerase II/histidine kinase"/>
    <property type="match status" value="1"/>
</dbReference>
<dbReference type="PANTHER" id="PTHR43065:SF10">
    <property type="entry name" value="PEROXIDE STRESS-ACTIVATED HISTIDINE KINASE MAK3"/>
    <property type="match status" value="1"/>
</dbReference>
<dbReference type="EMBL" id="JBHLWN010000014">
    <property type="protein sequence ID" value="MFC0211375.1"/>
    <property type="molecule type" value="Genomic_DNA"/>
</dbReference>
<evidence type="ECO:0000256" key="3">
    <source>
        <dbReference type="ARBA" id="ARBA00022553"/>
    </source>
</evidence>
<comment type="caution">
    <text evidence="13">The sequence shown here is derived from an EMBL/GenBank/DDBJ whole genome shotgun (WGS) entry which is preliminary data.</text>
</comment>
<dbReference type="InterPro" id="IPR036097">
    <property type="entry name" value="HisK_dim/P_sf"/>
</dbReference>
<comment type="catalytic activity">
    <reaction evidence="1">
        <text>ATP + protein L-histidine = ADP + protein N-phospho-L-histidine.</text>
        <dbReference type="EC" id="2.7.13.3"/>
    </reaction>
</comment>
<dbReference type="PROSITE" id="PS50113">
    <property type="entry name" value="PAC"/>
    <property type="match status" value="1"/>
</dbReference>
<dbReference type="SMART" id="SM00387">
    <property type="entry name" value="HATPase_c"/>
    <property type="match status" value="1"/>
</dbReference>
<dbReference type="SUPFAM" id="SSF55785">
    <property type="entry name" value="PYP-like sensor domain (PAS domain)"/>
    <property type="match status" value="1"/>
</dbReference>
<dbReference type="PROSITE" id="PS50112">
    <property type="entry name" value="PAS"/>
    <property type="match status" value="1"/>
</dbReference>
<dbReference type="NCBIfam" id="TIGR00229">
    <property type="entry name" value="sensory_box"/>
    <property type="match status" value="1"/>
</dbReference>
<dbReference type="InterPro" id="IPR003594">
    <property type="entry name" value="HATPase_dom"/>
</dbReference>
<dbReference type="Pfam" id="PF00989">
    <property type="entry name" value="PAS"/>
    <property type="match status" value="1"/>
</dbReference>
<proteinExistence type="predicted"/>
<evidence type="ECO:0000256" key="2">
    <source>
        <dbReference type="ARBA" id="ARBA00012438"/>
    </source>
</evidence>
<feature type="domain" description="PAC" evidence="12">
    <location>
        <begin position="272"/>
        <end position="323"/>
    </location>
</feature>
<keyword evidence="14" id="KW-1185">Reference proteome</keyword>
<name>A0ABV6DFF5_9BACL</name>
<reference evidence="13 14" key="1">
    <citation type="submission" date="2024-09" db="EMBL/GenBank/DDBJ databases">
        <authorList>
            <person name="Sun Q."/>
            <person name="Mori K."/>
        </authorList>
    </citation>
    <scope>NUCLEOTIDE SEQUENCE [LARGE SCALE GENOMIC DNA]</scope>
    <source>
        <strain evidence="13 14">CCM 7759</strain>
    </source>
</reference>
<keyword evidence="9" id="KW-1133">Transmembrane helix</keyword>
<feature type="domain" description="Histidine kinase" evidence="10">
    <location>
        <begin position="336"/>
        <end position="541"/>
    </location>
</feature>
<feature type="transmembrane region" description="Helical" evidence="9">
    <location>
        <begin position="168"/>
        <end position="190"/>
    </location>
</feature>
<evidence type="ECO:0000256" key="4">
    <source>
        <dbReference type="ARBA" id="ARBA00022679"/>
    </source>
</evidence>
<dbReference type="EC" id="2.7.13.3" evidence="2"/>
<dbReference type="GO" id="GO:0005524">
    <property type="term" value="F:ATP binding"/>
    <property type="evidence" value="ECO:0007669"/>
    <property type="project" value="UniProtKB-KW"/>
</dbReference>
<feature type="transmembrane region" description="Helical" evidence="9">
    <location>
        <begin position="77"/>
        <end position="94"/>
    </location>
</feature>
<dbReference type="Gene3D" id="3.30.450.20">
    <property type="entry name" value="PAS domain"/>
    <property type="match status" value="1"/>
</dbReference>
<evidence type="ECO:0000259" key="12">
    <source>
        <dbReference type="PROSITE" id="PS50113"/>
    </source>
</evidence>
<evidence type="ECO:0000256" key="6">
    <source>
        <dbReference type="ARBA" id="ARBA00022777"/>
    </source>
</evidence>
<keyword evidence="7 13" id="KW-0067">ATP-binding</keyword>
<keyword evidence="6" id="KW-0418">Kinase</keyword>
<dbReference type="SMART" id="SM00388">
    <property type="entry name" value="HisKA"/>
    <property type="match status" value="1"/>
</dbReference>
<dbReference type="Gene3D" id="1.10.287.130">
    <property type="match status" value="1"/>
</dbReference>
<evidence type="ECO:0000256" key="9">
    <source>
        <dbReference type="SAM" id="Phobius"/>
    </source>
</evidence>